<dbReference type="Proteomes" id="UP000789366">
    <property type="component" value="Unassembled WGS sequence"/>
</dbReference>
<reference evidence="1" key="1">
    <citation type="submission" date="2021-06" db="EMBL/GenBank/DDBJ databases">
        <authorList>
            <person name="Kallberg Y."/>
            <person name="Tangrot J."/>
            <person name="Rosling A."/>
        </authorList>
    </citation>
    <scope>NUCLEOTIDE SEQUENCE</scope>
    <source>
        <strain evidence="1">28 12/20/2015</strain>
    </source>
</reference>
<protein>
    <submittedName>
        <fullName evidence="1">14160_t:CDS:1</fullName>
    </submittedName>
</protein>
<evidence type="ECO:0000313" key="1">
    <source>
        <dbReference type="EMBL" id="CAG8500357.1"/>
    </source>
</evidence>
<comment type="caution">
    <text evidence="1">The sequence shown here is derived from an EMBL/GenBank/DDBJ whole genome shotgun (WGS) entry which is preliminary data.</text>
</comment>
<organism evidence="1 2">
    <name type="scientific">Cetraspora pellucida</name>
    <dbReference type="NCBI Taxonomy" id="1433469"/>
    <lineage>
        <taxon>Eukaryota</taxon>
        <taxon>Fungi</taxon>
        <taxon>Fungi incertae sedis</taxon>
        <taxon>Mucoromycota</taxon>
        <taxon>Glomeromycotina</taxon>
        <taxon>Glomeromycetes</taxon>
        <taxon>Diversisporales</taxon>
        <taxon>Gigasporaceae</taxon>
        <taxon>Cetraspora</taxon>
    </lineage>
</organism>
<gene>
    <name evidence="1" type="ORF">SPELUC_LOCUS2984</name>
</gene>
<dbReference type="EMBL" id="CAJVPW010002158">
    <property type="protein sequence ID" value="CAG8500357.1"/>
    <property type="molecule type" value="Genomic_DNA"/>
</dbReference>
<name>A0ACA9KZC4_9GLOM</name>
<accession>A0ACA9KZC4</accession>
<keyword evidence="2" id="KW-1185">Reference proteome</keyword>
<sequence>MTFHLWTVVNRSIKAFAYHNGFSVQKYHSEKLNGKCALLKDIKFYTQEGHLEVTDQYHLLKASHPHHTLHKKDLYNAIQQFYNDNNPNLDDTARLLKYLLNQRLNDNNLYMEYKFDQRTNALANLL</sequence>
<evidence type="ECO:0000313" key="2">
    <source>
        <dbReference type="Proteomes" id="UP000789366"/>
    </source>
</evidence>
<proteinExistence type="predicted"/>